<reference evidence="4 5" key="1">
    <citation type="journal article" date="2019" name="Int. J. Syst. Evol. Microbiol.">
        <title>The Global Catalogue of Microorganisms (GCM) 10K type strain sequencing project: providing services to taxonomists for standard genome sequencing and annotation.</title>
        <authorList>
            <consortium name="The Broad Institute Genomics Platform"/>
            <consortium name="The Broad Institute Genome Sequencing Center for Infectious Disease"/>
            <person name="Wu L."/>
            <person name="Ma J."/>
        </authorList>
    </citation>
    <scope>NUCLEOTIDE SEQUENCE [LARGE SCALE GENOMIC DNA]</scope>
    <source>
        <strain evidence="4 5">JCM 13813</strain>
    </source>
</reference>
<dbReference type="Pfam" id="PF01476">
    <property type="entry name" value="LysM"/>
    <property type="match status" value="1"/>
</dbReference>
<dbReference type="SUPFAM" id="SSF54106">
    <property type="entry name" value="LysM domain"/>
    <property type="match status" value="1"/>
</dbReference>
<keyword evidence="2" id="KW-0812">Transmembrane</keyword>
<dbReference type="Gene3D" id="3.10.350.10">
    <property type="entry name" value="LysM domain"/>
    <property type="match status" value="1"/>
</dbReference>
<gene>
    <name evidence="4" type="ORF">GCM10009726_31690</name>
</gene>
<accession>A0ABN2XP71</accession>
<feature type="domain" description="LysM" evidence="3">
    <location>
        <begin position="160"/>
        <end position="216"/>
    </location>
</feature>
<dbReference type="InterPro" id="IPR052196">
    <property type="entry name" value="Bact_Kbp"/>
</dbReference>
<dbReference type="Proteomes" id="UP001501161">
    <property type="component" value="Unassembled WGS sequence"/>
</dbReference>
<comment type="caution">
    <text evidence="4">The sequence shown here is derived from an EMBL/GenBank/DDBJ whole genome shotgun (WGS) entry which is preliminary data.</text>
</comment>
<evidence type="ECO:0000256" key="2">
    <source>
        <dbReference type="SAM" id="Phobius"/>
    </source>
</evidence>
<name>A0ABN2XP71_9ACTN</name>
<dbReference type="PANTHER" id="PTHR34700">
    <property type="entry name" value="POTASSIUM BINDING PROTEIN KBP"/>
    <property type="match status" value="1"/>
</dbReference>
<dbReference type="PANTHER" id="PTHR34700:SF4">
    <property type="entry name" value="PHAGE-LIKE ELEMENT PBSX PROTEIN XKDP"/>
    <property type="match status" value="1"/>
</dbReference>
<dbReference type="InterPro" id="IPR036779">
    <property type="entry name" value="LysM_dom_sf"/>
</dbReference>
<dbReference type="PROSITE" id="PS51782">
    <property type="entry name" value="LYSM"/>
    <property type="match status" value="1"/>
</dbReference>
<keyword evidence="5" id="KW-1185">Reference proteome</keyword>
<keyword evidence="2" id="KW-1133">Transmembrane helix</keyword>
<feature type="transmembrane region" description="Helical" evidence="2">
    <location>
        <begin position="47"/>
        <end position="67"/>
    </location>
</feature>
<dbReference type="RefSeq" id="WP_231251305.1">
    <property type="nucleotide sequence ID" value="NZ_BAAAMQ010000015.1"/>
</dbReference>
<evidence type="ECO:0000256" key="1">
    <source>
        <dbReference type="SAM" id="MobiDB-lite"/>
    </source>
</evidence>
<feature type="region of interest" description="Disordered" evidence="1">
    <location>
        <begin position="201"/>
        <end position="234"/>
    </location>
</feature>
<evidence type="ECO:0000259" key="3">
    <source>
        <dbReference type="PROSITE" id="PS51782"/>
    </source>
</evidence>
<dbReference type="EMBL" id="BAAAMQ010000015">
    <property type="protein sequence ID" value="GAA2113879.1"/>
    <property type="molecule type" value="Genomic_DNA"/>
</dbReference>
<dbReference type="InterPro" id="IPR018392">
    <property type="entry name" value="LysM"/>
</dbReference>
<sequence length="234" mass="23912">MSRGTDRAARPVAVWLAVSAVALASATAAPGAWRTVADRGGRPGTEVELLVAVCATGLAVSFAWLWAITTATVAEVLVGTGRPAAPRGATRRLVLLACGVAVVAGSGTPALAADGEGDGDGATLLAGLPMPERAVAPEAEATPRTEARPAAHPGPAAAGWTYVVRRGDSLWSIADSHPAPGAASSVPERWHAIWQANRDVVGDDPDLILPGQALRLPGPHPDRRQPRAPKNGNR</sequence>
<dbReference type="CDD" id="cd00118">
    <property type="entry name" value="LysM"/>
    <property type="match status" value="1"/>
</dbReference>
<organism evidence="4 5">
    <name type="scientific">Nocardioides furvisabuli</name>
    <dbReference type="NCBI Taxonomy" id="375542"/>
    <lineage>
        <taxon>Bacteria</taxon>
        <taxon>Bacillati</taxon>
        <taxon>Actinomycetota</taxon>
        <taxon>Actinomycetes</taxon>
        <taxon>Propionibacteriales</taxon>
        <taxon>Nocardioidaceae</taxon>
        <taxon>Nocardioides</taxon>
    </lineage>
</organism>
<protein>
    <recommendedName>
        <fullName evidence="3">LysM domain-containing protein</fullName>
    </recommendedName>
</protein>
<dbReference type="SMART" id="SM00257">
    <property type="entry name" value="LysM"/>
    <property type="match status" value="1"/>
</dbReference>
<evidence type="ECO:0000313" key="4">
    <source>
        <dbReference type="EMBL" id="GAA2113879.1"/>
    </source>
</evidence>
<proteinExistence type="predicted"/>
<evidence type="ECO:0000313" key="5">
    <source>
        <dbReference type="Proteomes" id="UP001501161"/>
    </source>
</evidence>
<keyword evidence="2" id="KW-0472">Membrane</keyword>